<dbReference type="GeneID" id="18919185"/>
<name>K5VRM5_PHACS</name>
<dbReference type="InParanoid" id="K5VRM5"/>
<gene>
    <name evidence="1" type="ORF">PHACADRAFT_265728</name>
</gene>
<dbReference type="EMBL" id="JH930502">
    <property type="protein sequence ID" value="EKM49234.1"/>
    <property type="molecule type" value="Genomic_DNA"/>
</dbReference>
<sequence>MLFNAESQDAPRVCNPLCTSARMTSEATKTAFSMSMMAVGGSAEAVRQRRDRNGAIFTSHSRRARQTPENVRYENEVRARGEKTSCDIVYGANALLRQNEASRSCAPQTSSAAGVGVM</sequence>
<keyword evidence="2" id="KW-1185">Reference proteome</keyword>
<dbReference type="RefSeq" id="XP_007402215.1">
    <property type="nucleotide sequence ID" value="XM_007402153.1"/>
</dbReference>
<protein>
    <submittedName>
        <fullName evidence="1">Uncharacterized protein</fullName>
    </submittedName>
</protein>
<dbReference type="Proteomes" id="UP000008370">
    <property type="component" value="Unassembled WGS sequence"/>
</dbReference>
<organism evidence="1 2">
    <name type="scientific">Phanerochaete carnosa (strain HHB-10118-sp)</name>
    <name type="common">White-rot fungus</name>
    <name type="synonym">Peniophora carnosa</name>
    <dbReference type="NCBI Taxonomy" id="650164"/>
    <lineage>
        <taxon>Eukaryota</taxon>
        <taxon>Fungi</taxon>
        <taxon>Dikarya</taxon>
        <taxon>Basidiomycota</taxon>
        <taxon>Agaricomycotina</taxon>
        <taxon>Agaricomycetes</taxon>
        <taxon>Polyporales</taxon>
        <taxon>Phanerochaetaceae</taxon>
        <taxon>Phanerochaete</taxon>
    </lineage>
</organism>
<evidence type="ECO:0000313" key="1">
    <source>
        <dbReference type="EMBL" id="EKM49234.1"/>
    </source>
</evidence>
<reference evidence="1 2" key="1">
    <citation type="journal article" date="2012" name="BMC Genomics">
        <title>Comparative genomics of the white-rot fungi, Phanerochaete carnosa and P. chrysosporium, to elucidate the genetic basis of the distinct wood types they colonize.</title>
        <authorList>
            <person name="Suzuki H."/>
            <person name="MacDonald J."/>
            <person name="Syed K."/>
            <person name="Salamov A."/>
            <person name="Hori C."/>
            <person name="Aerts A."/>
            <person name="Henrissat B."/>
            <person name="Wiebenga A."/>
            <person name="vanKuyk P.A."/>
            <person name="Barry K."/>
            <person name="Lindquist E."/>
            <person name="LaButti K."/>
            <person name="Lapidus A."/>
            <person name="Lucas S."/>
            <person name="Coutinho P."/>
            <person name="Gong Y."/>
            <person name="Samejima M."/>
            <person name="Mahadevan R."/>
            <person name="Abou-Zaid M."/>
            <person name="de Vries R.P."/>
            <person name="Igarashi K."/>
            <person name="Yadav J.S."/>
            <person name="Grigoriev I.V."/>
            <person name="Master E.R."/>
        </authorList>
    </citation>
    <scope>NUCLEOTIDE SEQUENCE [LARGE SCALE GENOMIC DNA]</scope>
    <source>
        <strain evidence="1 2">HHB-10118-sp</strain>
    </source>
</reference>
<evidence type="ECO:0000313" key="2">
    <source>
        <dbReference type="Proteomes" id="UP000008370"/>
    </source>
</evidence>
<dbReference type="KEGG" id="pco:PHACADRAFT_265728"/>
<dbReference type="AlphaFoldDB" id="K5VRM5"/>
<dbReference type="HOGENOM" id="CLU_2073994_0_0_1"/>
<proteinExistence type="predicted"/>
<accession>K5VRM5</accession>